<feature type="compositionally biased region" description="Basic and acidic residues" evidence="2">
    <location>
        <begin position="119"/>
        <end position="130"/>
    </location>
</feature>
<dbReference type="PROSITE" id="PS00636">
    <property type="entry name" value="DNAJ_1"/>
    <property type="match status" value="1"/>
</dbReference>
<dbReference type="InterPro" id="IPR001623">
    <property type="entry name" value="DnaJ_domain"/>
</dbReference>
<dbReference type="InterPro" id="IPR036869">
    <property type="entry name" value="J_dom_sf"/>
</dbReference>
<dbReference type="OrthoDB" id="10250354at2759"/>
<dbReference type="AlphaFoldDB" id="A0A6A5TH20"/>
<dbReference type="SUPFAM" id="SSF46565">
    <property type="entry name" value="Chaperone J-domain"/>
    <property type="match status" value="1"/>
</dbReference>
<evidence type="ECO:0000313" key="5">
    <source>
        <dbReference type="Proteomes" id="UP000800035"/>
    </source>
</evidence>
<dbReference type="Pfam" id="PF00226">
    <property type="entry name" value="DnaJ"/>
    <property type="match status" value="1"/>
</dbReference>
<dbReference type="InterPro" id="IPR018253">
    <property type="entry name" value="DnaJ_domain_CS"/>
</dbReference>
<keyword evidence="5" id="KW-1185">Reference proteome</keyword>
<evidence type="ECO:0000313" key="4">
    <source>
        <dbReference type="EMBL" id="KAF1950952.1"/>
    </source>
</evidence>
<gene>
    <name evidence="4" type="ORF">CC80DRAFT_553870</name>
</gene>
<dbReference type="SMART" id="SM00271">
    <property type="entry name" value="DnaJ"/>
    <property type="match status" value="1"/>
</dbReference>
<protein>
    <submittedName>
        <fullName evidence="4">DnaJ-domain-containing protein</fullName>
    </submittedName>
</protein>
<dbReference type="PRINTS" id="PR00625">
    <property type="entry name" value="JDOMAIN"/>
</dbReference>
<dbReference type="Gene3D" id="1.10.287.110">
    <property type="entry name" value="DnaJ domain"/>
    <property type="match status" value="1"/>
</dbReference>
<feature type="compositionally biased region" description="Basic and acidic residues" evidence="2">
    <location>
        <begin position="266"/>
        <end position="318"/>
    </location>
</feature>
<dbReference type="PANTHER" id="PTHR44145:SF3">
    <property type="entry name" value="DNAJ HOMOLOG SUBFAMILY A MEMBER 3, MITOCHONDRIAL"/>
    <property type="match status" value="1"/>
</dbReference>
<evidence type="ECO:0000256" key="2">
    <source>
        <dbReference type="SAM" id="MobiDB-lite"/>
    </source>
</evidence>
<evidence type="ECO:0000256" key="1">
    <source>
        <dbReference type="ARBA" id="ARBA00023186"/>
    </source>
</evidence>
<dbReference type="InterPro" id="IPR051938">
    <property type="entry name" value="Apopto_cytoskel_mod"/>
</dbReference>
<dbReference type="CDD" id="cd06257">
    <property type="entry name" value="DnaJ"/>
    <property type="match status" value="1"/>
</dbReference>
<organism evidence="4 5">
    <name type="scientific">Byssothecium circinans</name>
    <dbReference type="NCBI Taxonomy" id="147558"/>
    <lineage>
        <taxon>Eukaryota</taxon>
        <taxon>Fungi</taxon>
        <taxon>Dikarya</taxon>
        <taxon>Ascomycota</taxon>
        <taxon>Pezizomycotina</taxon>
        <taxon>Dothideomycetes</taxon>
        <taxon>Pleosporomycetidae</taxon>
        <taxon>Pleosporales</taxon>
        <taxon>Massarineae</taxon>
        <taxon>Massarinaceae</taxon>
        <taxon>Byssothecium</taxon>
    </lineage>
</organism>
<feature type="region of interest" description="Disordered" evidence="2">
    <location>
        <begin position="119"/>
        <end position="154"/>
    </location>
</feature>
<feature type="region of interest" description="Disordered" evidence="2">
    <location>
        <begin position="266"/>
        <end position="340"/>
    </location>
</feature>
<evidence type="ECO:0000259" key="3">
    <source>
        <dbReference type="PROSITE" id="PS50076"/>
    </source>
</evidence>
<feature type="compositionally biased region" description="Basic and acidic residues" evidence="2">
    <location>
        <begin position="325"/>
        <end position="340"/>
    </location>
</feature>
<sequence>MHDNAPIQPEKPDHYFNLKVPQSAPRMQIKKSYNQLVLLHHPDKQGPGASGDVAEFRKVQEAWEILGDETLRAEYDEYYDDVRREWEEYREALDEQERKNNENPDQRRARLREEARAERVKLAEEQRRQEEEEEREREEEEQKRKEEEARRARGNRPLTHAERWEKVFAFREEWRAKAIKEEDAEHENYSSTKGRDFLADGLECYCWGCKWRRQRVNKEEWEMGMPLWYWEKLIMADEKRKKAEEERQRREDEAYRRFEEAVRKDKEERQRREDEAHHRSEEASRKAREEQARQARERIEKERLASEKRARLAQEAAERKRKAKERTAEMRSNEATRRLREEQEKAAQLRIARAHIERQQVAYMQKLQTLQSSEGKRNEQEQVEVVLDLGWKKDKNKNKKGIKLQCLFCAARIEYYAWVCPEGGAVACNPCKNRLSRFVPVPLRIAEEEEGEEKADGDVDEKVKDG</sequence>
<keyword evidence="1" id="KW-0143">Chaperone</keyword>
<dbReference type="EMBL" id="ML977021">
    <property type="protein sequence ID" value="KAF1950952.1"/>
    <property type="molecule type" value="Genomic_DNA"/>
</dbReference>
<proteinExistence type="predicted"/>
<accession>A0A6A5TH20</accession>
<feature type="compositionally biased region" description="Basic and acidic residues" evidence="2">
    <location>
        <begin position="140"/>
        <end position="151"/>
    </location>
</feature>
<dbReference type="PROSITE" id="PS50076">
    <property type="entry name" value="DNAJ_2"/>
    <property type="match status" value="1"/>
</dbReference>
<dbReference type="PANTHER" id="PTHR44145">
    <property type="entry name" value="DNAJ HOMOLOG SUBFAMILY A MEMBER 3, MITOCHONDRIAL"/>
    <property type="match status" value="1"/>
</dbReference>
<feature type="domain" description="J" evidence="3">
    <location>
        <begin position="13"/>
        <end position="79"/>
    </location>
</feature>
<dbReference type="Proteomes" id="UP000800035">
    <property type="component" value="Unassembled WGS sequence"/>
</dbReference>
<name>A0A6A5TH20_9PLEO</name>
<reference evidence="4" key="1">
    <citation type="journal article" date="2020" name="Stud. Mycol.">
        <title>101 Dothideomycetes genomes: a test case for predicting lifestyles and emergence of pathogens.</title>
        <authorList>
            <person name="Haridas S."/>
            <person name="Albert R."/>
            <person name="Binder M."/>
            <person name="Bloem J."/>
            <person name="Labutti K."/>
            <person name="Salamov A."/>
            <person name="Andreopoulos B."/>
            <person name="Baker S."/>
            <person name="Barry K."/>
            <person name="Bills G."/>
            <person name="Bluhm B."/>
            <person name="Cannon C."/>
            <person name="Castanera R."/>
            <person name="Culley D."/>
            <person name="Daum C."/>
            <person name="Ezra D."/>
            <person name="Gonzalez J."/>
            <person name="Henrissat B."/>
            <person name="Kuo A."/>
            <person name="Liang C."/>
            <person name="Lipzen A."/>
            <person name="Lutzoni F."/>
            <person name="Magnuson J."/>
            <person name="Mondo S."/>
            <person name="Nolan M."/>
            <person name="Ohm R."/>
            <person name="Pangilinan J."/>
            <person name="Park H.-J."/>
            <person name="Ramirez L."/>
            <person name="Alfaro M."/>
            <person name="Sun H."/>
            <person name="Tritt A."/>
            <person name="Yoshinaga Y."/>
            <person name="Zwiers L.-H."/>
            <person name="Turgeon B."/>
            <person name="Goodwin S."/>
            <person name="Spatafora J."/>
            <person name="Crous P."/>
            <person name="Grigoriev I."/>
        </authorList>
    </citation>
    <scope>NUCLEOTIDE SEQUENCE</scope>
    <source>
        <strain evidence="4">CBS 675.92</strain>
    </source>
</reference>